<dbReference type="AlphaFoldDB" id="A0A226X5D7"/>
<comment type="caution">
    <text evidence="2">The sequence shown here is derived from an EMBL/GenBank/DDBJ whole genome shotgun (WGS) entry which is preliminary data.</text>
</comment>
<feature type="region of interest" description="Disordered" evidence="1">
    <location>
        <begin position="205"/>
        <end position="262"/>
    </location>
</feature>
<sequence length="262" mass="28900">MTSLISLPPPLPKPSLGGYMTVEHDGTAAFNRGIFENYETALSIAYAVEESGEFAKVKPSTARKVEVFPISTALYIALISSDHPMKRRFDLEEAVRNTIWVLDGFRAWGTPQEARFFPAGLQAREAEKPEKTTVQGKAAKLGVTVSAVFYHKKPVGTPLTDQEMLVLDHDWAAYQAKSSARSKRCETKEAYLLWRQQCAARDRAKAGSLSGSEQLHSYRLAPSEDGGDHKMPQRALVATDVPTERLEAGGIKNKGKERVGYS</sequence>
<gene>
    <name evidence="2" type="ORF">BSU04_11005</name>
</gene>
<proteinExistence type="predicted"/>
<dbReference type="EMBL" id="MTHB01000057">
    <property type="protein sequence ID" value="OXC78651.1"/>
    <property type="molecule type" value="Genomic_DNA"/>
</dbReference>
<reference evidence="3" key="1">
    <citation type="submission" date="2017-01" db="EMBL/GenBank/DDBJ databases">
        <title>Genome Analysis of Deinococcus marmoris KOPRI26562.</title>
        <authorList>
            <person name="Kim J.H."/>
            <person name="Oh H.-M."/>
        </authorList>
    </citation>
    <scope>NUCLEOTIDE SEQUENCE [LARGE SCALE GENOMIC DNA]</scope>
    <source>
        <strain evidence="3">PAMC 26633</strain>
    </source>
</reference>
<evidence type="ECO:0000313" key="2">
    <source>
        <dbReference type="EMBL" id="OXC78651.1"/>
    </source>
</evidence>
<dbReference type="RefSeq" id="WP_089160543.1">
    <property type="nucleotide sequence ID" value="NZ_MTHB01000057.1"/>
</dbReference>
<accession>A0A226X5D7</accession>
<organism evidence="2 3">
    <name type="scientific">Caballeronia sordidicola</name>
    <name type="common">Burkholderia sordidicola</name>
    <dbReference type="NCBI Taxonomy" id="196367"/>
    <lineage>
        <taxon>Bacteria</taxon>
        <taxon>Pseudomonadati</taxon>
        <taxon>Pseudomonadota</taxon>
        <taxon>Betaproteobacteria</taxon>
        <taxon>Burkholderiales</taxon>
        <taxon>Burkholderiaceae</taxon>
        <taxon>Caballeronia</taxon>
    </lineage>
</organism>
<name>A0A226X5D7_CABSO</name>
<evidence type="ECO:0000256" key="1">
    <source>
        <dbReference type="SAM" id="MobiDB-lite"/>
    </source>
</evidence>
<evidence type="ECO:0000313" key="3">
    <source>
        <dbReference type="Proteomes" id="UP000214720"/>
    </source>
</evidence>
<protein>
    <submittedName>
        <fullName evidence="2">Uncharacterized protein</fullName>
    </submittedName>
</protein>
<dbReference type="Proteomes" id="UP000214720">
    <property type="component" value="Unassembled WGS sequence"/>
</dbReference>